<feature type="region of interest" description="Disordered" evidence="1">
    <location>
        <begin position="1"/>
        <end position="67"/>
    </location>
</feature>
<evidence type="ECO:0000256" key="1">
    <source>
        <dbReference type="SAM" id="MobiDB-lite"/>
    </source>
</evidence>
<feature type="compositionally biased region" description="Low complexity" evidence="1">
    <location>
        <begin position="19"/>
        <end position="58"/>
    </location>
</feature>
<accession>A0AA39X1I6</accession>
<name>A0AA39X1I6_9PEZI</name>
<sequence>MQRQEPHTQPPPLIRPRPQYQQDEQYRRNQQYRQQQSQKLQEKSTTSSLSPPSRTTTAPPSPSAENCTYSSLMRDKCVYEVEAGMENINIDEDWIARNGAFACIWALTYKLGDTTVSEPVKVPTKHNTRG</sequence>
<comment type="caution">
    <text evidence="2">The sequence shown here is derived from an EMBL/GenBank/DDBJ whole genome shotgun (WGS) entry which is preliminary data.</text>
</comment>
<reference evidence="2" key="1">
    <citation type="submission" date="2023-06" db="EMBL/GenBank/DDBJ databases">
        <title>Multi-omics analyses reveal the molecular pathogenesis toolkit of Lasiodiplodia hormozganensis, a cross-kingdom pathogen.</title>
        <authorList>
            <person name="Felix C."/>
            <person name="Meneses R."/>
            <person name="Goncalves M.F.M."/>
            <person name="Tilleman L."/>
            <person name="Duarte A.S."/>
            <person name="Jorrin-Novo J.V."/>
            <person name="Van De Peer Y."/>
            <person name="Deforce D."/>
            <person name="Van Nieuwerburgh F."/>
            <person name="Esteves A.C."/>
            <person name="Alves A."/>
        </authorList>
    </citation>
    <scope>NUCLEOTIDE SEQUENCE</scope>
    <source>
        <strain evidence="2">CBS 339.90</strain>
    </source>
</reference>
<protein>
    <submittedName>
        <fullName evidence="2">Uncharacterized protein</fullName>
    </submittedName>
</protein>
<evidence type="ECO:0000313" key="3">
    <source>
        <dbReference type="Proteomes" id="UP001175001"/>
    </source>
</evidence>
<dbReference type="Proteomes" id="UP001175001">
    <property type="component" value="Unassembled WGS sequence"/>
</dbReference>
<organism evidence="2 3">
    <name type="scientific">Lasiodiplodia hormozganensis</name>
    <dbReference type="NCBI Taxonomy" id="869390"/>
    <lineage>
        <taxon>Eukaryota</taxon>
        <taxon>Fungi</taxon>
        <taxon>Dikarya</taxon>
        <taxon>Ascomycota</taxon>
        <taxon>Pezizomycotina</taxon>
        <taxon>Dothideomycetes</taxon>
        <taxon>Dothideomycetes incertae sedis</taxon>
        <taxon>Botryosphaeriales</taxon>
        <taxon>Botryosphaeriaceae</taxon>
        <taxon>Lasiodiplodia</taxon>
    </lineage>
</organism>
<keyword evidence="3" id="KW-1185">Reference proteome</keyword>
<dbReference type="AlphaFoldDB" id="A0AA39X1I6"/>
<proteinExistence type="predicted"/>
<dbReference type="EMBL" id="JAUJDW010000143">
    <property type="protein sequence ID" value="KAK0625574.1"/>
    <property type="molecule type" value="Genomic_DNA"/>
</dbReference>
<gene>
    <name evidence="2" type="ORF">DIS24_g11102</name>
</gene>
<evidence type="ECO:0000313" key="2">
    <source>
        <dbReference type="EMBL" id="KAK0625574.1"/>
    </source>
</evidence>